<dbReference type="Proteomes" id="UP000887116">
    <property type="component" value="Unassembled WGS sequence"/>
</dbReference>
<dbReference type="EMBL" id="BMAO01018039">
    <property type="protein sequence ID" value="GFR20156.1"/>
    <property type="molecule type" value="Genomic_DNA"/>
</dbReference>
<evidence type="ECO:0000313" key="2">
    <source>
        <dbReference type="Proteomes" id="UP000887116"/>
    </source>
</evidence>
<dbReference type="OrthoDB" id="10351009at2759"/>
<gene>
    <name evidence="1" type="ORF">TNCT_629571</name>
</gene>
<name>A0A8X6LRD0_TRICU</name>
<protein>
    <submittedName>
        <fullName evidence="1">Uncharacterized protein</fullName>
    </submittedName>
</protein>
<keyword evidence="2" id="KW-1185">Reference proteome</keyword>
<evidence type="ECO:0000313" key="1">
    <source>
        <dbReference type="EMBL" id="GFR20156.1"/>
    </source>
</evidence>
<organism evidence="1 2">
    <name type="scientific">Trichonephila clavata</name>
    <name type="common">Joro spider</name>
    <name type="synonym">Nephila clavata</name>
    <dbReference type="NCBI Taxonomy" id="2740835"/>
    <lineage>
        <taxon>Eukaryota</taxon>
        <taxon>Metazoa</taxon>
        <taxon>Ecdysozoa</taxon>
        <taxon>Arthropoda</taxon>
        <taxon>Chelicerata</taxon>
        <taxon>Arachnida</taxon>
        <taxon>Araneae</taxon>
        <taxon>Araneomorphae</taxon>
        <taxon>Entelegynae</taxon>
        <taxon>Araneoidea</taxon>
        <taxon>Nephilidae</taxon>
        <taxon>Trichonephila</taxon>
    </lineage>
</organism>
<reference evidence="1" key="1">
    <citation type="submission" date="2020-07" db="EMBL/GenBank/DDBJ databases">
        <title>Multicomponent nature underlies the extraordinary mechanical properties of spider dragline silk.</title>
        <authorList>
            <person name="Kono N."/>
            <person name="Nakamura H."/>
            <person name="Mori M."/>
            <person name="Yoshida Y."/>
            <person name="Ohtoshi R."/>
            <person name="Malay A.D."/>
            <person name="Moran D.A.P."/>
            <person name="Tomita M."/>
            <person name="Numata K."/>
            <person name="Arakawa K."/>
        </authorList>
    </citation>
    <scope>NUCLEOTIDE SEQUENCE</scope>
</reference>
<accession>A0A8X6LRD0</accession>
<comment type="caution">
    <text evidence="1">The sequence shown here is derived from an EMBL/GenBank/DDBJ whole genome shotgun (WGS) entry which is preliminary data.</text>
</comment>
<sequence length="77" mass="8546">MELRSLVDMRMEMCSGEKSAFESQTAPLLSCDWNRTLRPPAPTHAGILINGVQIVTYSQFSSLNRNLGQGFFSHSSP</sequence>
<proteinExistence type="predicted"/>
<dbReference type="AlphaFoldDB" id="A0A8X6LRD0"/>